<comment type="caution">
    <text evidence="3">The sequence shown here is derived from an EMBL/GenBank/DDBJ whole genome shotgun (WGS) entry which is preliminary data.</text>
</comment>
<gene>
    <name evidence="3" type="ORF">E6K81_11915</name>
</gene>
<feature type="region of interest" description="Disordered" evidence="1">
    <location>
        <begin position="107"/>
        <end position="135"/>
    </location>
</feature>
<name>A0A538U4B8_UNCEI</name>
<feature type="signal peptide" evidence="2">
    <location>
        <begin position="1"/>
        <end position="24"/>
    </location>
</feature>
<evidence type="ECO:0000313" key="4">
    <source>
        <dbReference type="Proteomes" id="UP000319771"/>
    </source>
</evidence>
<evidence type="ECO:0000313" key="3">
    <source>
        <dbReference type="EMBL" id="TMQ70746.1"/>
    </source>
</evidence>
<proteinExistence type="predicted"/>
<feature type="compositionally biased region" description="Low complexity" evidence="1">
    <location>
        <begin position="109"/>
        <end position="125"/>
    </location>
</feature>
<organism evidence="3 4">
    <name type="scientific">Eiseniibacteriota bacterium</name>
    <dbReference type="NCBI Taxonomy" id="2212470"/>
    <lineage>
        <taxon>Bacteria</taxon>
        <taxon>Candidatus Eiseniibacteriota</taxon>
    </lineage>
</organism>
<evidence type="ECO:0008006" key="5">
    <source>
        <dbReference type="Google" id="ProtNLM"/>
    </source>
</evidence>
<dbReference type="Proteomes" id="UP000319771">
    <property type="component" value="Unassembled WGS sequence"/>
</dbReference>
<dbReference type="Gene3D" id="3.10.450.50">
    <property type="match status" value="2"/>
</dbReference>
<keyword evidence="2" id="KW-0732">Signal</keyword>
<sequence length="311" mass="33008">MRKRFWSATIAVLALALSARGAFADAALDSLVSSERAFSAMSAAQGMKAAFLEFLGEDAIVFAPTPTNGRQVWQARQPSKATLVWEPEFAEVSSSGDLGYTTGPWELQPPADTTAAAADSAGAHPDSAKAAASTPPKLYGHFNTVWRKQRHGAWRVAVDIGGQHAKPNGGGVGDVTFEEGSVLPRRTMKGGRVDLRDADRDLSKAMRKAGADAAIATWAATDIRLSTEGQFPAHGIDAVQVRLDSLAGFFEYLPQGTAVAAAGDLGYTYGLAARFTVATAAAADTSVYLNVWRQDGRDWKLALTVLNPLKR</sequence>
<dbReference type="AlphaFoldDB" id="A0A538U4B8"/>
<reference evidence="3 4" key="1">
    <citation type="journal article" date="2019" name="Nat. Microbiol.">
        <title>Mediterranean grassland soil C-N compound turnover is dependent on rainfall and depth, and is mediated by genomically divergent microorganisms.</title>
        <authorList>
            <person name="Diamond S."/>
            <person name="Andeer P.F."/>
            <person name="Li Z."/>
            <person name="Crits-Christoph A."/>
            <person name="Burstein D."/>
            <person name="Anantharaman K."/>
            <person name="Lane K.R."/>
            <person name="Thomas B.C."/>
            <person name="Pan C."/>
            <person name="Northen T.R."/>
            <person name="Banfield J.F."/>
        </authorList>
    </citation>
    <scope>NUCLEOTIDE SEQUENCE [LARGE SCALE GENOMIC DNA]</scope>
    <source>
        <strain evidence="3">WS_11</strain>
    </source>
</reference>
<protein>
    <recommendedName>
        <fullName evidence="5">Nuclear transport factor 2 family protein</fullName>
    </recommendedName>
</protein>
<feature type="chain" id="PRO_5021968218" description="Nuclear transport factor 2 family protein" evidence="2">
    <location>
        <begin position="25"/>
        <end position="311"/>
    </location>
</feature>
<evidence type="ECO:0000256" key="1">
    <source>
        <dbReference type="SAM" id="MobiDB-lite"/>
    </source>
</evidence>
<dbReference type="EMBL" id="VBPB01000207">
    <property type="protein sequence ID" value="TMQ70746.1"/>
    <property type="molecule type" value="Genomic_DNA"/>
</dbReference>
<evidence type="ECO:0000256" key="2">
    <source>
        <dbReference type="SAM" id="SignalP"/>
    </source>
</evidence>
<accession>A0A538U4B8</accession>